<feature type="transmembrane region" description="Helical" evidence="4">
    <location>
        <begin position="101"/>
        <end position="131"/>
    </location>
</feature>
<comment type="caution">
    <text evidence="3">Lacks conserved residue(s) required for the propagation of feature annotation.</text>
</comment>
<evidence type="ECO:0000256" key="2">
    <source>
        <dbReference type="ARBA" id="ARBA00023157"/>
    </source>
</evidence>
<evidence type="ECO:0000256" key="3">
    <source>
        <dbReference type="PROSITE-ProRule" id="PRU00121"/>
    </source>
</evidence>
<reference evidence="6" key="3">
    <citation type="submission" date="2023-05" db="EMBL/GenBank/DDBJ databases">
        <authorList>
            <person name="Smith C.H."/>
        </authorList>
    </citation>
    <scope>NUCLEOTIDE SEQUENCE</scope>
    <source>
        <strain evidence="6">CHS0354</strain>
        <tissue evidence="6">Mantle</tissue>
    </source>
</reference>
<dbReference type="SUPFAM" id="SSF57440">
    <property type="entry name" value="Kringle-like"/>
    <property type="match status" value="1"/>
</dbReference>
<dbReference type="InterPro" id="IPR013806">
    <property type="entry name" value="Kringle-like"/>
</dbReference>
<dbReference type="AlphaFoldDB" id="A0AAE0T6J4"/>
<dbReference type="Pfam" id="PF00051">
    <property type="entry name" value="Kringle"/>
    <property type="match status" value="1"/>
</dbReference>
<dbReference type="PRINTS" id="PR00018">
    <property type="entry name" value="KRINGLE"/>
</dbReference>
<evidence type="ECO:0000259" key="5">
    <source>
        <dbReference type="PROSITE" id="PS50070"/>
    </source>
</evidence>
<evidence type="ECO:0000256" key="4">
    <source>
        <dbReference type="SAM" id="Phobius"/>
    </source>
</evidence>
<dbReference type="Gene3D" id="2.40.20.10">
    <property type="entry name" value="Plasminogen Kringle 4"/>
    <property type="match status" value="1"/>
</dbReference>
<protein>
    <recommendedName>
        <fullName evidence="5">Kringle domain-containing protein</fullName>
    </recommendedName>
</protein>
<reference evidence="6" key="1">
    <citation type="journal article" date="2021" name="Genome Biol. Evol.">
        <title>A High-Quality Reference Genome for a Parasitic Bivalve with Doubly Uniparental Inheritance (Bivalvia: Unionida).</title>
        <authorList>
            <person name="Smith C.H."/>
        </authorList>
    </citation>
    <scope>NUCLEOTIDE SEQUENCE</scope>
    <source>
        <strain evidence="6">CHS0354</strain>
    </source>
</reference>
<keyword evidence="4" id="KW-0812">Transmembrane</keyword>
<dbReference type="InterPro" id="IPR050759">
    <property type="entry name" value="Serine_protease_kringle"/>
</dbReference>
<dbReference type="InterPro" id="IPR000001">
    <property type="entry name" value="Kringle"/>
</dbReference>
<keyword evidence="1 3" id="KW-0420">Kringle</keyword>
<gene>
    <name evidence="6" type="ORF">CHS0354_010499</name>
</gene>
<dbReference type="PROSITE" id="PS50070">
    <property type="entry name" value="KRINGLE_2"/>
    <property type="match status" value="1"/>
</dbReference>
<dbReference type="Proteomes" id="UP001195483">
    <property type="component" value="Unassembled WGS sequence"/>
</dbReference>
<evidence type="ECO:0000313" key="7">
    <source>
        <dbReference type="Proteomes" id="UP001195483"/>
    </source>
</evidence>
<comment type="caution">
    <text evidence="6">The sequence shown here is derived from an EMBL/GenBank/DDBJ whole genome shotgun (WGS) entry which is preliminary data.</text>
</comment>
<dbReference type="InterPro" id="IPR038178">
    <property type="entry name" value="Kringle_sf"/>
</dbReference>
<reference evidence="6" key="2">
    <citation type="journal article" date="2021" name="Genome Biol. Evol.">
        <title>Developing a high-quality reference genome for a parasitic bivalve with doubly uniparental inheritance (Bivalvia: Unionida).</title>
        <authorList>
            <person name="Smith C.H."/>
        </authorList>
    </citation>
    <scope>NUCLEOTIDE SEQUENCE</scope>
    <source>
        <strain evidence="6">CHS0354</strain>
        <tissue evidence="6">Mantle</tissue>
    </source>
</reference>
<dbReference type="SMART" id="SM00130">
    <property type="entry name" value="KR"/>
    <property type="match status" value="1"/>
</dbReference>
<keyword evidence="4" id="KW-1133">Transmembrane helix</keyword>
<keyword evidence="7" id="KW-1185">Reference proteome</keyword>
<keyword evidence="4" id="KW-0472">Membrane</keyword>
<proteinExistence type="predicted"/>
<dbReference type="PANTHER" id="PTHR24261:SF7">
    <property type="entry name" value="KRINGLE DOMAIN-CONTAINING PROTEIN"/>
    <property type="match status" value="1"/>
</dbReference>
<accession>A0AAE0T6J4</accession>
<name>A0AAE0T6J4_9BIVA</name>
<evidence type="ECO:0000313" key="6">
    <source>
        <dbReference type="EMBL" id="KAK3604103.1"/>
    </source>
</evidence>
<keyword evidence="2" id="KW-1015">Disulfide bond</keyword>
<organism evidence="6 7">
    <name type="scientific">Potamilus streckersoni</name>
    <dbReference type="NCBI Taxonomy" id="2493646"/>
    <lineage>
        <taxon>Eukaryota</taxon>
        <taxon>Metazoa</taxon>
        <taxon>Spiralia</taxon>
        <taxon>Lophotrochozoa</taxon>
        <taxon>Mollusca</taxon>
        <taxon>Bivalvia</taxon>
        <taxon>Autobranchia</taxon>
        <taxon>Heteroconchia</taxon>
        <taxon>Palaeoheterodonta</taxon>
        <taxon>Unionida</taxon>
        <taxon>Unionoidea</taxon>
        <taxon>Unionidae</taxon>
        <taxon>Ambleminae</taxon>
        <taxon>Lampsilini</taxon>
        <taxon>Potamilus</taxon>
    </lineage>
</organism>
<dbReference type="EMBL" id="JAEAOA010000662">
    <property type="protein sequence ID" value="KAK3604103.1"/>
    <property type="molecule type" value="Genomic_DNA"/>
</dbReference>
<feature type="domain" description="Kringle" evidence="5">
    <location>
        <begin position="27"/>
        <end position="98"/>
    </location>
</feature>
<evidence type="ECO:0000256" key="1">
    <source>
        <dbReference type="ARBA" id="ARBA00022572"/>
    </source>
</evidence>
<sequence length="146" mass="16549">MIHFTAATIVTSAKPSRRDCFFRSSVYVGHVSITIDNITCDRWDAHHVPNDSLASKLPDQSMDDALNYCRDPDGKGHPWCYVKGNPVKTWEFCDVPYCQGIIHAFALLSLPAPCLLLLLLLTLLLSSFYYFEERSGNIGYRLYILT</sequence>
<dbReference type="PANTHER" id="PTHR24261">
    <property type="entry name" value="PLASMINOGEN-RELATED"/>
    <property type="match status" value="1"/>
</dbReference>